<feature type="region of interest" description="Disordered" evidence="9">
    <location>
        <begin position="216"/>
        <end position="239"/>
    </location>
</feature>
<keyword evidence="4" id="KW-0479">Metal-binding</keyword>
<evidence type="ECO:0000313" key="12">
    <source>
        <dbReference type="Proteomes" id="UP000825729"/>
    </source>
</evidence>
<evidence type="ECO:0000256" key="9">
    <source>
        <dbReference type="SAM" id="MobiDB-lite"/>
    </source>
</evidence>
<proteinExistence type="predicted"/>
<dbReference type="SMART" id="SM00184">
    <property type="entry name" value="RING"/>
    <property type="match status" value="1"/>
</dbReference>
<sequence length="371" mass="40977">MADFSSTVETSLFSDEDAGEDVCSICLEPFSSDDPATVTHCRHEYHLQCILDWSQRSKECPICWQTVVLNDPVSQELLAALEIEKSSRSRTSNVSSLRHLHLENSDFTHEEAYSDADFDERILQHLAAVATDRVHQSRRRNRHITSRLDDTQLVVFSSPSNQFYTQVQRTLDTQNSPPTGNYSESSLSPVAVAEQPQLSGPLSHVSVGANIAGSSRTPFSPRLYTTPPDSPQRSRTSEILSFSESLKSKLSAASSRYKESISKSTKGLKEKLMAHNNSVKELSKEVQREVTAGVTRIIERLDPALKRTFSKEDEGDSEPSHGGKLVQEPVVSNSNINGNGTTWHMIHNRSIHASSSVAAVSEGHVGTSQDQ</sequence>
<dbReference type="EC" id="2.3.2.27" evidence="2"/>
<organism evidence="11 12">
    <name type="scientific">Aristolochia fimbriata</name>
    <name type="common">White veined hardy Dutchman's pipe vine</name>
    <dbReference type="NCBI Taxonomy" id="158543"/>
    <lineage>
        <taxon>Eukaryota</taxon>
        <taxon>Viridiplantae</taxon>
        <taxon>Streptophyta</taxon>
        <taxon>Embryophyta</taxon>
        <taxon>Tracheophyta</taxon>
        <taxon>Spermatophyta</taxon>
        <taxon>Magnoliopsida</taxon>
        <taxon>Magnoliidae</taxon>
        <taxon>Piperales</taxon>
        <taxon>Aristolochiaceae</taxon>
        <taxon>Aristolochia</taxon>
    </lineage>
</organism>
<feature type="compositionally biased region" description="Polar residues" evidence="9">
    <location>
        <begin position="172"/>
        <end position="188"/>
    </location>
</feature>
<evidence type="ECO:0000256" key="5">
    <source>
        <dbReference type="ARBA" id="ARBA00022771"/>
    </source>
</evidence>
<keyword evidence="12" id="KW-1185">Reference proteome</keyword>
<comment type="catalytic activity">
    <reaction evidence="1">
        <text>S-ubiquitinyl-[E2 ubiquitin-conjugating enzyme]-L-cysteine + [acceptor protein]-L-lysine = [E2 ubiquitin-conjugating enzyme]-L-cysteine + N(6)-ubiquitinyl-[acceptor protein]-L-lysine.</text>
        <dbReference type="EC" id="2.3.2.27"/>
    </reaction>
</comment>
<dbReference type="InterPro" id="IPR001841">
    <property type="entry name" value="Znf_RING"/>
</dbReference>
<comment type="caution">
    <text evidence="11">The sequence shown here is derived from an EMBL/GenBank/DDBJ whole genome shotgun (WGS) entry which is preliminary data.</text>
</comment>
<dbReference type="GO" id="GO:0008270">
    <property type="term" value="F:zinc ion binding"/>
    <property type="evidence" value="ECO:0007669"/>
    <property type="project" value="UniProtKB-KW"/>
</dbReference>
<reference evidence="11 12" key="1">
    <citation type="submission" date="2021-07" db="EMBL/GenBank/DDBJ databases">
        <title>The Aristolochia fimbriata genome: insights into angiosperm evolution, floral development and chemical biosynthesis.</title>
        <authorList>
            <person name="Jiao Y."/>
        </authorList>
    </citation>
    <scope>NUCLEOTIDE SEQUENCE [LARGE SCALE GENOMIC DNA]</scope>
    <source>
        <strain evidence="11">IBCAS-2021</strain>
        <tissue evidence="11">Leaf</tissue>
    </source>
</reference>
<name>A0AAV7FED8_ARIFI</name>
<keyword evidence="3" id="KW-0808">Transferase</keyword>
<dbReference type="GO" id="GO:0061630">
    <property type="term" value="F:ubiquitin protein ligase activity"/>
    <property type="evidence" value="ECO:0007669"/>
    <property type="project" value="UniProtKB-EC"/>
</dbReference>
<evidence type="ECO:0000256" key="8">
    <source>
        <dbReference type="PROSITE-ProRule" id="PRU00175"/>
    </source>
</evidence>
<dbReference type="AlphaFoldDB" id="A0AAV7FED8"/>
<keyword evidence="7" id="KW-0862">Zinc</keyword>
<evidence type="ECO:0000256" key="4">
    <source>
        <dbReference type="ARBA" id="ARBA00022723"/>
    </source>
</evidence>
<evidence type="ECO:0000259" key="10">
    <source>
        <dbReference type="PROSITE" id="PS50089"/>
    </source>
</evidence>
<dbReference type="PANTHER" id="PTHR46463">
    <property type="entry name" value="ZINC FINGER, RING/FYVE/PHD-TYPE"/>
    <property type="match status" value="1"/>
</dbReference>
<dbReference type="Gene3D" id="3.30.40.10">
    <property type="entry name" value="Zinc/RING finger domain, C3HC4 (zinc finger)"/>
    <property type="match status" value="1"/>
</dbReference>
<keyword evidence="6" id="KW-0833">Ubl conjugation pathway</keyword>
<dbReference type="PROSITE" id="PS50089">
    <property type="entry name" value="ZF_RING_2"/>
    <property type="match status" value="1"/>
</dbReference>
<keyword evidence="5 8" id="KW-0863">Zinc-finger</keyword>
<feature type="compositionally biased region" description="Polar residues" evidence="9">
    <location>
        <begin position="330"/>
        <end position="342"/>
    </location>
</feature>
<evidence type="ECO:0000256" key="3">
    <source>
        <dbReference type="ARBA" id="ARBA00022679"/>
    </source>
</evidence>
<dbReference type="Proteomes" id="UP000825729">
    <property type="component" value="Unassembled WGS sequence"/>
</dbReference>
<evidence type="ECO:0000256" key="1">
    <source>
        <dbReference type="ARBA" id="ARBA00000900"/>
    </source>
</evidence>
<feature type="region of interest" description="Disordered" evidence="9">
    <location>
        <begin position="308"/>
        <end position="342"/>
    </location>
</feature>
<dbReference type="InterPro" id="IPR013083">
    <property type="entry name" value="Znf_RING/FYVE/PHD"/>
</dbReference>
<dbReference type="Pfam" id="PF13639">
    <property type="entry name" value="zf-RING_2"/>
    <property type="match status" value="1"/>
</dbReference>
<dbReference type="PANTHER" id="PTHR46463:SF16">
    <property type="entry name" value="E3 UBIQUITIN-PROTEIN LIGASE RHF1A"/>
    <property type="match status" value="1"/>
</dbReference>
<feature type="domain" description="RING-type" evidence="10">
    <location>
        <begin position="23"/>
        <end position="63"/>
    </location>
</feature>
<gene>
    <name evidence="11" type="ORF">H6P81_002461</name>
</gene>
<feature type="region of interest" description="Disordered" evidence="9">
    <location>
        <begin position="172"/>
        <end position="195"/>
    </location>
</feature>
<evidence type="ECO:0000256" key="6">
    <source>
        <dbReference type="ARBA" id="ARBA00022786"/>
    </source>
</evidence>
<dbReference type="SUPFAM" id="SSF57850">
    <property type="entry name" value="RING/U-box"/>
    <property type="match status" value="1"/>
</dbReference>
<dbReference type="EMBL" id="JAINDJ010000002">
    <property type="protein sequence ID" value="KAG9457953.1"/>
    <property type="molecule type" value="Genomic_DNA"/>
</dbReference>
<evidence type="ECO:0000256" key="7">
    <source>
        <dbReference type="ARBA" id="ARBA00022833"/>
    </source>
</evidence>
<evidence type="ECO:0000313" key="11">
    <source>
        <dbReference type="EMBL" id="KAG9457953.1"/>
    </source>
</evidence>
<evidence type="ECO:0000256" key="2">
    <source>
        <dbReference type="ARBA" id="ARBA00012483"/>
    </source>
</evidence>
<protein>
    <recommendedName>
        <fullName evidence="2">RING-type E3 ubiquitin transferase</fullName>
        <ecNumber evidence="2">2.3.2.27</ecNumber>
    </recommendedName>
</protein>
<accession>A0AAV7FED8</accession>